<keyword evidence="2" id="KW-1015">Disulfide bond</keyword>
<dbReference type="AlphaFoldDB" id="A0A8C5MMT5"/>
<feature type="region of interest" description="Disordered" evidence="3">
    <location>
        <begin position="329"/>
        <end position="348"/>
    </location>
</feature>
<dbReference type="GeneTree" id="ENSGT00940000166045"/>
<feature type="chain" id="PRO_5034146529" description="ZP domain-containing protein" evidence="5">
    <location>
        <begin position="26"/>
        <end position="429"/>
    </location>
</feature>
<keyword evidence="4" id="KW-1133">Transmembrane helix</keyword>
<dbReference type="OrthoDB" id="9274484at2759"/>
<evidence type="ECO:0000256" key="5">
    <source>
        <dbReference type="SAM" id="SignalP"/>
    </source>
</evidence>
<dbReference type="Gene3D" id="2.60.40.4100">
    <property type="entry name" value="Zona pellucida, ZP-C domain"/>
    <property type="match status" value="1"/>
</dbReference>
<feature type="domain" description="ZP" evidence="6">
    <location>
        <begin position="46"/>
        <end position="329"/>
    </location>
</feature>
<dbReference type="InterPro" id="IPR042235">
    <property type="entry name" value="ZP-C_dom"/>
</dbReference>
<dbReference type="PROSITE" id="PS51034">
    <property type="entry name" value="ZP_2"/>
    <property type="match status" value="1"/>
</dbReference>
<evidence type="ECO:0000313" key="8">
    <source>
        <dbReference type="Proteomes" id="UP000694569"/>
    </source>
</evidence>
<organism evidence="7 8">
    <name type="scientific">Leptobrachium leishanense</name>
    <name type="common">Leishan spiny toad</name>
    <dbReference type="NCBI Taxonomy" id="445787"/>
    <lineage>
        <taxon>Eukaryota</taxon>
        <taxon>Metazoa</taxon>
        <taxon>Chordata</taxon>
        <taxon>Craniata</taxon>
        <taxon>Vertebrata</taxon>
        <taxon>Euteleostomi</taxon>
        <taxon>Amphibia</taxon>
        <taxon>Batrachia</taxon>
        <taxon>Anura</taxon>
        <taxon>Pelobatoidea</taxon>
        <taxon>Megophryidae</taxon>
        <taxon>Leptobrachium</taxon>
    </lineage>
</organism>
<keyword evidence="4" id="KW-0472">Membrane</keyword>
<evidence type="ECO:0000259" key="6">
    <source>
        <dbReference type="PROSITE" id="PS51034"/>
    </source>
</evidence>
<keyword evidence="4" id="KW-0812">Transmembrane</keyword>
<evidence type="ECO:0000256" key="1">
    <source>
        <dbReference type="ARBA" id="ARBA00022729"/>
    </source>
</evidence>
<dbReference type="Ensembl" id="ENSLLET00000015866.1">
    <property type="protein sequence ID" value="ENSLLEP00000015281.1"/>
    <property type="gene ID" value="ENSLLEG00000009728.1"/>
</dbReference>
<keyword evidence="8" id="KW-1185">Reference proteome</keyword>
<dbReference type="Pfam" id="PF23344">
    <property type="entry name" value="ZP-N"/>
    <property type="match status" value="1"/>
</dbReference>
<accession>A0A8C5MMT5</accession>
<reference evidence="7" key="2">
    <citation type="submission" date="2025-09" db="UniProtKB">
        <authorList>
            <consortium name="Ensembl"/>
        </authorList>
    </citation>
    <scope>IDENTIFICATION</scope>
</reference>
<feature type="compositionally biased region" description="Polar residues" evidence="3">
    <location>
        <begin position="332"/>
        <end position="341"/>
    </location>
</feature>
<dbReference type="InterPro" id="IPR055355">
    <property type="entry name" value="ZP-C"/>
</dbReference>
<dbReference type="Pfam" id="PF00100">
    <property type="entry name" value="Zona_pellucida"/>
    <property type="match status" value="1"/>
</dbReference>
<evidence type="ECO:0000256" key="2">
    <source>
        <dbReference type="ARBA" id="ARBA00023157"/>
    </source>
</evidence>
<dbReference type="InterPro" id="IPR055356">
    <property type="entry name" value="ZP-N"/>
</dbReference>
<evidence type="ECO:0000256" key="3">
    <source>
        <dbReference type="SAM" id="MobiDB-lite"/>
    </source>
</evidence>
<feature type="transmembrane region" description="Helical" evidence="4">
    <location>
        <begin position="384"/>
        <end position="406"/>
    </location>
</feature>
<name>A0A8C5MMT5_9ANUR</name>
<keyword evidence="1 5" id="KW-0732">Signal</keyword>
<dbReference type="Proteomes" id="UP000694569">
    <property type="component" value="Unplaced"/>
</dbReference>
<evidence type="ECO:0000256" key="4">
    <source>
        <dbReference type="SAM" id="Phobius"/>
    </source>
</evidence>
<dbReference type="PANTHER" id="PTHR14002:SF14">
    <property type="entry name" value="SI:DKEY-103G5.3"/>
    <property type="match status" value="1"/>
</dbReference>
<proteinExistence type="predicted"/>
<protein>
    <recommendedName>
        <fullName evidence="6">ZP domain-containing protein</fullName>
    </recommendedName>
</protein>
<evidence type="ECO:0000313" key="7">
    <source>
        <dbReference type="Ensembl" id="ENSLLEP00000015281.1"/>
    </source>
</evidence>
<dbReference type="PANTHER" id="PTHR14002">
    <property type="entry name" value="ENDOGLIN/TGF-BETA RECEPTOR TYPE III"/>
    <property type="match status" value="1"/>
</dbReference>
<dbReference type="SMART" id="SM00241">
    <property type="entry name" value="ZP"/>
    <property type="match status" value="1"/>
</dbReference>
<sequence length="429" mass="46024">MRSSKGFLSIVAILLLGLATQQCLGQIANCSSAYDRYPQNSDLIVTCGSSSIELRIVACPVWYAMFNPANLALNGHHNMSNCMATLDLSVVPPVAKYVFPINDTTTNNCGNSLVIKNTVGTGVFSDFSNVQEVLISGYINTPLASETGLISYSTNLAYNFSCSYPLSYLLNNTGLVSSSANVAINTNNGSFISTLSMKVFTDSGFASPLDFNGPALQLKKTVFVQVAASNLSANFNVFLDHCFATPTPLITTISGDKYDLLLTCRVENKTIIQANGVGKEAKFSFETFRFLQHSSQSTSSIYLHCVTRLCQPDDCARLKQNCQSRRRKRSVDTNSLSTQGTPEAVTVSAGPIQTTDKVSVSTLSSTDPSSVEGTNQLTGTLSGLIVGLVIAAMLGAALVFASVLMFKMYRLRASKDQKNGVDNFAFSGK</sequence>
<dbReference type="InterPro" id="IPR001507">
    <property type="entry name" value="ZP_dom"/>
</dbReference>
<reference evidence="7" key="1">
    <citation type="submission" date="2025-08" db="UniProtKB">
        <authorList>
            <consortium name="Ensembl"/>
        </authorList>
    </citation>
    <scope>IDENTIFICATION</scope>
</reference>
<feature type="signal peptide" evidence="5">
    <location>
        <begin position="1"/>
        <end position="25"/>
    </location>
</feature>